<sequence length="212" mass="22804">MPRTSDIAFWDRIAPSYAAKPIGNMTAYDATLARVRAHLTPADRVLELGAGTGSTALRLAPLVASYTATDASAGMVEIAETKRRDAGQANLTIHRAEIDAAHHGGAPYDVVMAFNLLHLVPDLDVALAEIAEMLPSGGRFITKTPCLRETVMMRVMTRTLVPAMRMLGKAPNVLRFSIAEFDAALERAGLRAIETGLYPASTSSRFVVAVKR</sequence>
<reference evidence="5" key="1">
    <citation type="journal article" date="2019" name="Int. J. Syst. Evol. Microbiol.">
        <title>The Global Catalogue of Microorganisms (GCM) 10K type strain sequencing project: providing services to taxonomists for standard genome sequencing and annotation.</title>
        <authorList>
            <consortium name="The Broad Institute Genomics Platform"/>
            <consortium name="The Broad Institute Genome Sequencing Center for Infectious Disease"/>
            <person name="Wu L."/>
            <person name="Ma J."/>
        </authorList>
    </citation>
    <scope>NUCLEOTIDE SEQUENCE [LARGE SCALE GENOMIC DNA]</scope>
    <source>
        <strain evidence="5">CCUG 62953</strain>
    </source>
</reference>
<dbReference type="SUPFAM" id="SSF53335">
    <property type="entry name" value="S-adenosyl-L-methionine-dependent methyltransferases"/>
    <property type="match status" value="1"/>
</dbReference>
<dbReference type="PANTHER" id="PTHR43861">
    <property type="entry name" value="TRANS-ACONITATE 2-METHYLTRANSFERASE-RELATED"/>
    <property type="match status" value="1"/>
</dbReference>
<dbReference type="Proteomes" id="UP001597135">
    <property type="component" value="Unassembled WGS sequence"/>
</dbReference>
<evidence type="ECO:0000313" key="4">
    <source>
        <dbReference type="EMBL" id="MFD1341922.1"/>
    </source>
</evidence>
<keyword evidence="5" id="KW-1185">Reference proteome</keyword>
<organism evidence="4 5">
    <name type="scientific">Litorisediminicola beolgyonensis</name>
    <dbReference type="NCBI Taxonomy" id="1173614"/>
    <lineage>
        <taxon>Bacteria</taxon>
        <taxon>Pseudomonadati</taxon>
        <taxon>Pseudomonadota</taxon>
        <taxon>Alphaproteobacteria</taxon>
        <taxon>Rhodobacterales</taxon>
        <taxon>Paracoccaceae</taxon>
        <taxon>Litorisediminicola</taxon>
    </lineage>
</organism>
<dbReference type="GO" id="GO:0032259">
    <property type="term" value="P:methylation"/>
    <property type="evidence" value="ECO:0007669"/>
    <property type="project" value="UniProtKB-KW"/>
</dbReference>
<evidence type="ECO:0000256" key="2">
    <source>
        <dbReference type="ARBA" id="ARBA00022679"/>
    </source>
</evidence>
<dbReference type="EMBL" id="JBHTMU010000007">
    <property type="protein sequence ID" value="MFD1341922.1"/>
    <property type="molecule type" value="Genomic_DNA"/>
</dbReference>
<comment type="caution">
    <text evidence="4">The sequence shown here is derived from an EMBL/GenBank/DDBJ whole genome shotgun (WGS) entry which is preliminary data.</text>
</comment>
<name>A0ABW3ZFK2_9RHOB</name>
<dbReference type="EC" id="2.1.1.-" evidence="4"/>
<protein>
    <submittedName>
        <fullName evidence="4">Class I SAM-dependent methyltransferase</fullName>
        <ecNumber evidence="4">2.1.1.-</ecNumber>
    </submittedName>
</protein>
<proteinExistence type="predicted"/>
<keyword evidence="1 4" id="KW-0489">Methyltransferase</keyword>
<gene>
    <name evidence="4" type="ORF">ACFQ4E_05770</name>
</gene>
<dbReference type="GO" id="GO:0008168">
    <property type="term" value="F:methyltransferase activity"/>
    <property type="evidence" value="ECO:0007669"/>
    <property type="project" value="UniProtKB-KW"/>
</dbReference>
<feature type="domain" description="Methyltransferase" evidence="3">
    <location>
        <begin position="45"/>
        <end position="138"/>
    </location>
</feature>
<dbReference type="RefSeq" id="WP_386801984.1">
    <property type="nucleotide sequence ID" value="NZ_JBHTMU010000007.1"/>
</dbReference>
<dbReference type="InterPro" id="IPR029063">
    <property type="entry name" value="SAM-dependent_MTases_sf"/>
</dbReference>
<accession>A0ABW3ZFK2</accession>
<evidence type="ECO:0000256" key="1">
    <source>
        <dbReference type="ARBA" id="ARBA00022603"/>
    </source>
</evidence>
<dbReference type="Gene3D" id="3.40.50.150">
    <property type="entry name" value="Vaccinia Virus protein VP39"/>
    <property type="match status" value="1"/>
</dbReference>
<dbReference type="PANTHER" id="PTHR43861:SF1">
    <property type="entry name" value="TRANS-ACONITATE 2-METHYLTRANSFERASE"/>
    <property type="match status" value="1"/>
</dbReference>
<dbReference type="InterPro" id="IPR041698">
    <property type="entry name" value="Methyltransf_25"/>
</dbReference>
<dbReference type="CDD" id="cd02440">
    <property type="entry name" value="AdoMet_MTases"/>
    <property type="match status" value="1"/>
</dbReference>
<evidence type="ECO:0000313" key="5">
    <source>
        <dbReference type="Proteomes" id="UP001597135"/>
    </source>
</evidence>
<keyword evidence="2 4" id="KW-0808">Transferase</keyword>
<dbReference type="Pfam" id="PF13649">
    <property type="entry name" value="Methyltransf_25"/>
    <property type="match status" value="1"/>
</dbReference>
<evidence type="ECO:0000259" key="3">
    <source>
        <dbReference type="Pfam" id="PF13649"/>
    </source>
</evidence>